<reference evidence="3" key="2">
    <citation type="submission" date="2020-09" db="EMBL/GenBank/DDBJ databases">
        <authorList>
            <person name="Kikuchi T."/>
        </authorList>
    </citation>
    <scope>NUCLEOTIDE SEQUENCE</scope>
    <source>
        <strain evidence="3">Ka4C1</strain>
    </source>
</reference>
<accession>A0A1I7RKD6</accession>
<dbReference type="EMBL" id="CAJFDI010000006">
    <property type="protein sequence ID" value="CAD5235149.1"/>
    <property type="molecule type" value="Genomic_DNA"/>
</dbReference>
<keyword evidence="5" id="KW-1185">Reference proteome</keyword>
<evidence type="ECO:0000256" key="2">
    <source>
        <dbReference type="SAM" id="SignalP"/>
    </source>
</evidence>
<feature type="chain" id="PRO_5036021827" evidence="2">
    <location>
        <begin position="18"/>
        <end position="642"/>
    </location>
</feature>
<dbReference type="OrthoDB" id="5795793at2759"/>
<keyword evidence="1" id="KW-1133">Transmembrane helix</keyword>
<dbReference type="Proteomes" id="UP000659654">
    <property type="component" value="Unassembled WGS sequence"/>
</dbReference>
<name>A0A1I7RKD6_BURXY</name>
<organism evidence="4 6">
    <name type="scientific">Bursaphelenchus xylophilus</name>
    <name type="common">Pinewood nematode worm</name>
    <name type="synonym">Aphelenchoides xylophilus</name>
    <dbReference type="NCBI Taxonomy" id="6326"/>
    <lineage>
        <taxon>Eukaryota</taxon>
        <taxon>Metazoa</taxon>
        <taxon>Ecdysozoa</taxon>
        <taxon>Nematoda</taxon>
        <taxon>Chromadorea</taxon>
        <taxon>Rhabditida</taxon>
        <taxon>Tylenchina</taxon>
        <taxon>Tylenchomorpha</taxon>
        <taxon>Aphelenchoidea</taxon>
        <taxon>Aphelenchoididae</taxon>
        <taxon>Bursaphelenchus</taxon>
    </lineage>
</organism>
<evidence type="ECO:0000313" key="4">
    <source>
        <dbReference type="Proteomes" id="UP000095284"/>
    </source>
</evidence>
<feature type="transmembrane region" description="Helical" evidence="1">
    <location>
        <begin position="618"/>
        <end position="638"/>
    </location>
</feature>
<reference evidence="6" key="1">
    <citation type="submission" date="2016-11" db="UniProtKB">
        <authorList>
            <consortium name="WormBaseParasite"/>
        </authorList>
    </citation>
    <scope>IDENTIFICATION</scope>
</reference>
<proteinExistence type="predicted"/>
<dbReference type="Proteomes" id="UP000095284">
    <property type="component" value="Unplaced"/>
</dbReference>
<dbReference type="SMR" id="A0A1I7RKD6"/>
<dbReference type="WBParaSite" id="BXY_0117000.1">
    <property type="protein sequence ID" value="BXY_0117000.1"/>
    <property type="gene ID" value="BXY_0117000"/>
</dbReference>
<protein>
    <submittedName>
        <fullName evidence="3">(pine wood nematode) hypothetical protein</fullName>
    </submittedName>
</protein>
<dbReference type="AlphaFoldDB" id="A0A1I7RKD6"/>
<keyword evidence="1" id="KW-0812">Transmembrane</keyword>
<keyword evidence="2" id="KW-0732">Signal</keyword>
<evidence type="ECO:0000313" key="6">
    <source>
        <dbReference type="WBParaSite" id="BXY_0117000.1"/>
    </source>
</evidence>
<evidence type="ECO:0000313" key="5">
    <source>
        <dbReference type="Proteomes" id="UP000659654"/>
    </source>
</evidence>
<gene>
    <name evidence="3" type="ORF">BXYJ_LOCUS15240</name>
</gene>
<dbReference type="EMBL" id="CAJFCV020000006">
    <property type="protein sequence ID" value="CAG9131371.1"/>
    <property type="molecule type" value="Genomic_DNA"/>
</dbReference>
<keyword evidence="1" id="KW-0472">Membrane</keyword>
<dbReference type="Proteomes" id="UP000582659">
    <property type="component" value="Unassembled WGS sequence"/>
</dbReference>
<evidence type="ECO:0000256" key="1">
    <source>
        <dbReference type="SAM" id="Phobius"/>
    </source>
</evidence>
<feature type="signal peptide" evidence="2">
    <location>
        <begin position="1"/>
        <end position="17"/>
    </location>
</feature>
<evidence type="ECO:0000313" key="3">
    <source>
        <dbReference type="EMBL" id="CAD5235149.1"/>
    </source>
</evidence>
<sequence>MVLSVYLFILTFSPSRALFAPQSITNHQSGHESYGQFKLKPFPAGKHVYTIVPQVNLSTVLRPLNVGCYKDLKIYYLANINNSITPIFAGDVNAMIDKGVRAFRSPINESFELTYTSDESMDCEDEFIFGRHVPENFTCPRSFYKATKRSRLLPQIGRFDQLYRRWSRPIDVCVFQFNSSSMVEIRMFLDPKNNETAIFVYETNNYAAGLQKEINRVEILSDKKRVFTSSTNSVTVVMYRVKTYALSFRQTERECKCNPDKVKLDASPYYEISTGYPDDYCLYLQCNTTFTAASQVAENLRTAIVFKLNDFDLPNLDWIGYWPGGFKVKMNDFRNLKLNSIVVFNETAHLRPCSWGHQPRRGYNMTVEAVAVHKDCTCPELDGNRLYFEIKPWCEYVDCLWDFGHGNDSNLRMDRRLKIFDNSVIHHETEFLGLVRHPWLPVSEITIPTLGHHRLAYIKGERYSNVLWFHRQKNSDGMNGHSLVDIAVEIKADCGCPERKLKASLEWATFNLPGSPDSYCRDVTCWSNITSPEGTVIEVRLELPPPPYLAKFYVYDEPVHFHKKKGRTMISLWRHNITISQNVSSSNIIGVGFNGLDFEYAEPFYLRYRYVRKGSPTLLSILMCLLIGLLAVTAAFMWKRGR</sequence>